<evidence type="ECO:0000313" key="4">
    <source>
        <dbReference type="EMBL" id="EAY15806.1"/>
    </source>
</evidence>
<dbReference type="SMR" id="A2DUS1"/>
<dbReference type="eggNOG" id="KOG1760">
    <property type="taxonomic scope" value="Eukaryota"/>
</dbReference>
<evidence type="ECO:0000256" key="1">
    <source>
        <dbReference type="ARBA" id="ARBA00008045"/>
    </source>
</evidence>
<dbReference type="FunCoup" id="A2DUS1">
    <property type="interactions" value="435"/>
</dbReference>
<organism evidence="4 5">
    <name type="scientific">Trichomonas vaginalis (strain ATCC PRA-98 / G3)</name>
    <dbReference type="NCBI Taxonomy" id="412133"/>
    <lineage>
        <taxon>Eukaryota</taxon>
        <taxon>Metamonada</taxon>
        <taxon>Parabasalia</taxon>
        <taxon>Trichomonadida</taxon>
        <taxon>Trichomonadidae</taxon>
        <taxon>Trichomonas</taxon>
    </lineage>
</organism>
<dbReference type="GO" id="GO:0051082">
    <property type="term" value="F:unfolded protein binding"/>
    <property type="evidence" value="ECO:0000318"/>
    <property type="project" value="GO_Central"/>
</dbReference>
<name>A2DUS1_TRIV3</name>
<sequence length="121" mass="13952">MAQLEVSLEDQQRINKFGNLNSQVAAYKIELEALNDKKTKYETAKEDLELEMPDDVPYKIGTAFITLSCDDATEQLDADLAELQQRIDYVQNEIDVRDKEMKELRTVLYSKFGKENIGLEE</sequence>
<comment type="similarity">
    <text evidence="1">Belongs to the prefoldin subunit beta family.</text>
</comment>
<dbReference type="AlphaFoldDB" id="A2DUS1"/>
<dbReference type="Gene3D" id="1.10.287.370">
    <property type="match status" value="1"/>
</dbReference>
<dbReference type="STRING" id="5722.A2DUS1"/>
<dbReference type="VEuPathDB" id="TrichDB:TVAG_159790"/>
<dbReference type="GO" id="GO:0016272">
    <property type="term" value="C:prefoldin complex"/>
    <property type="evidence" value="ECO:0000318"/>
    <property type="project" value="GO_Central"/>
</dbReference>
<protein>
    <submittedName>
        <fullName evidence="4">KE2 family protein</fullName>
    </submittedName>
</protein>
<accession>A2DUS1</accession>
<dbReference type="Pfam" id="PF01920">
    <property type="entry name" value="Prefoldin_2"/>
    <property type="match status" value="1"/>
</dbReference>
<dbReference type="GO" id="GO:0005737">
    <property type="term" value="C:cytoplasm"/>
    <property type="evidence" value="ECO:0000318"/>
    <property type="project" value="GO_Central"/>
</dbReference>
<dbReference type="EMBL" id="DS113250">
    <property type="protein sequence ID" value="EAY15806.1"/>
    <property type="molecule type" value="Genomic_DNA"/>
</dbReference>
<dbReference type="Proteomes" id="UP000001542">
    <property type="component" value="Unassembled WGS sequence"/>
</dbReference>
<dbReference type="InterPro" id="IPR016661">
    <property type="entry name" value="PFDN4"/>
</dbReference>
<feature type="coiled-coil region" evidence="3">
    <location>
        <begin position="17"/>
        <end position="100"/>
    </location>
</feature>
<dbReference type="PANTHER" id="PTHR21100:SF9">
    <property type="entry name" value="PREFOLDIN SUBUNIT 4"/>
    <property type="match status" value="1"/>
</dbReference>
<dbReference type="OrthoDB" id="10250441at2759"/>
<dbReference type="SUPFAM" id="SSF46579">
    <property type="entry name" value="Prefoldin"/>
    <property type="match status" value="1"/>
</dbReference>
<keyword evidence="2" id="KW-0143">Chaperone</keyword>
<reference evidence="4" key="1">
    <citation type="submission" date="2006-10" db="EMBL/GenBank/DDBJ databases">
        <authorList>
            <person name="Amadeo P."/>
            <person name="Zhao Q."/>
            <person name="Wortman J."/>
            <person name="Fraser-Liggett C."/>
            <person name="Carlton J."/>
        </authorList>
    </citation>
    <scope>NUCLEOTIDE SEQUENCE</scope>
    <source>
        <strain evidence="4">G3</strain>
    </source>
</reference>
<gene>
    <name evidence="4" type="ORF">TVAG_159790</name>
</gene>
<evidence type="ECO:0000256" key="2">
    <source>
        <dbReference type="ARBA" id="ARBA00023186"/>
    </source>
</evidence>
<keyword evidence="3" id="KW-0175">Coiled coil</keyword>
<evidence type="ECO:0000313" key="5">
    <source>
        <dbReference type="Proteomes" id="UP000001542"/>
    </source>
</evidence>
<reference evidence="4" key="2">
    <citation type="journal article" date="2007" name="Science">
        <title>Draft genome sequence of the sexually transmitted pathogen Trichomonas vaginalis.</title>
        <authorList>
            <person name="Carlton J.M."/>
            <person name="Hirt R.P."/>
            <person name="Silva J.C."/>
            <person name="Delcher A.L."/>
            <person name="Schatz M."/>
            <person name="Zhao Q."/>
            <person name="Wortman J.R."/>
            <person name="Bidwell S.L."/>
            <person name="Alsmark U.C.M."/>
            <person name="Besteiro S."/>
            <person name="Sicheritz-Ponten T."/>
            <person name="Noel C.J."/>
            <person name="Dacks J.B."/>
            <person name="Foster P.G."/>
            <person name="Simillion C."/>
            <person name="Van de Peer Y."/>
            <person name="Miranda-Saavedra D."/>
            <person name="Barton G.J."/>
            <person name="Westrop G.D."/>
            <person name="Mueller S."/>
            <person name="Dessi D."/>
            <person name="Fiori P.L."/>
            <person name="Ren Q."/>
            <person name="Paulsen I."/>
            <person name="Zhang H."/>
            <person name="Bastida-Corcuera F.D."/>
            <person name="Simoes-Barbosa A."/>
            <person name="Brown M.T."/>
            <person name="Hayes R.D."/>
            <person name="Mukherjee M."/>
            <person name="Okumura C.Y."/>
            <person name="Schneider R."/>
            <person name="Smith A.J."/>
            <person name="Vanacova S."/>
            <person name="Villalvazo M."/>
            <person name="Haas B.J."/>
            <person name="Pertea M."/>
            <person name="Feldblyum T.V."/>
            <person name="Utterback T.R."/>
            <person name="Shu C.L."/>
            <person name="Osoegawa K."/>
            <person name="de Jong P.J."/>
            <person name="Hrdy I."/>
            <person name="Horvathova L."/>
            <person name="Zubacova Z."/>
            <person name="Dolezal P."/>
            <person name="Malik S.B."/>
            <person name="Logsdon J.M. Jr."/>
            <person name="Henze K."/>
            <person name="Gupta A."/>
            <person name="Wang C.C."/>
            <person name="Dunne R.L."/>
            <person name="Upcroft J.A."/>
            <person name="Upcroft P."/>
            <person name="White O."/>
            <person name="Salzberg S.L."/>
            <person name="Tang P."/>
            <person name="Chiu C.-H."/>
            <person name="Lee Y.-S."/>
            <person name="Embley T.M."/>
            <person name="Coombs G.H."/>
            <person name="Mottram J.C."/>
            <person name="Tachezy J."/>
            <person name="Fraser-Liggett C.M."/>
            <person name="Johnson P.J."/>
        </authorList>
    </citation>
    <scope>NUCLEOTIDE SEQUENCE [LARGE SCALE GENOMIC DNA]</scope>
    <source>
        <strain evidence="4">G3</strain>
    </source>
</reference>
<keyword evidence="5" id="KW-1185">Reference proteome</keyword>
<dbReference type="RefSeq" id="XP_001328029.1">
    <property type="nucleotide sequence ID" value="XM_001327994.1"/>
</dbReference>
<dbReference type="GO" id="GO:0006457">
    <property type="term" value="P:protein folding"/>
    <property type="evidence" value="ECO:0000318"/>
    <property type="project" value="GO_Central"/>
</dbReference>
<dbReference type="PANTHER" id="PTHR21100">
    <property type="entry name" value="PREFOLDIN SUBUNIT 4"/>
    <property type="match status" value="1"/>
</dbReference>
<evidence type="ECO:0000256" key="3">
    <source>
        <dbReference type="SAM" id="Coils"/>
    </source>
</evidence>
<proteinExistence type="inferred from homology"/>
<dbReference type="InterPro" id="IPR009053">
    <property type="entry name" value="Prefoldin"/>
</dbReference>
<dbReference type="CDD" id="cd23165">
    <property type="entry name" value="Prefoldin_4"/>
    <property type="match status" value="1"/>
</dbReference>
<dbReference type="InterPro" id="IPR002777">
    <property type="entry name" value="PFD_beta-like"/>
</dbReference>
<dbReference type="KEGG" id="tva:4773813"/>
<dbReference type="VEuPathDB" id="TrichDB:TVAGG3_0259640"/>
<dbReference type="InParanoid" id="A2DUS1"/>